<reference evidence="2" key="1">
    <citation type="journal article" date="2019" name="Int. J. Syst. Evol. Microbiol.">
        <title>The Global Catalogue of Microorganisms (GCM) 10K type strain sequencing project: providing services to taxonomists for standard genome sequencing and annotation.</title>
        <authorList>
            <consortium name="The Broad Institute Genomics Platform"/>
            <consortium name="The Broad Institute Genome Sequencing Center for Infectious Disease"/>
            <person name="Wu L."/>
            <person name="Ma J."/>
        </authorList>
    </citation>
    <scope>NUCLEOTIDE SEQUENCE [LARGE SCALE GENOMIC DNA]</scope>
    <source>
        <strain evidence="2">JCM 19635</strain>
    </source>
</reference>
<evidence type="ECO:0008006" key="3">
    <source>
        <dbReference type="Google" id="ProtNLM"/>
    </source>
</evidence>
<name>A0ABW2UF32_9BACT</name>
<evidence type="ECO:0000313" key="2">
    <source>
        <dbReference type="Proteomes" id="UP001596513"/>
    </source>
</evidence>
<dbReference type="RefSeq" id="WP_380206593.1">
    <property type="nucleotide sequence ID" value="NZ_JBHTEK010000004.1"/>
</dbReference>
<accession>A0ABW2UF32</accession>
<evidence type="ECO:0000313" key="1">
    <source>
        <dbReference type="EMBL" id="MFC7670840.1"/>
    </source>
</evidence>
<sequence length="65" mass="6976">MPANPTDQPTRVALYARVSTLDKGQAPETQLRPCASTPSAAALPLSMNTWTRPRVPARNELSTNG</sequence>
<gene>
    <name evidence="1" type="ORF">ACFQT0_28220</name>
</gene>
<protein>
    <recommendedName>
        <fullName evidence="3">Resolvase/invertase-type recombinase catalytic domain-containing protein</fullName>
    </recommendedName>
</protein>
<proteinExistence type="predicted"/>
<organism evidence="1 2">
    <name type="scientific">Hymenobacter humi</name>
    <dbReference type="NCBI Taxonomy" id="1411620"/>
    <lineage>
        <taxon>Bacteria</taxon>
        <taxon>Pseudomonadati</taxon>
        <taxon>Bacteroidota</taxon>
        <taxon>Cytophagia</taxon>
        <taxon>Cytophagales</taxon>
        <taxon>Hymenobacteraceae</taxon>
        <taxon>Hymenobacter</taxon>
    </lineage>
</organism>
<comment type="caution">
    <text evidence="1">The sequence shown here is derived from an EMBL/GenBank/DDBJ whole genome shotgun (WGS) entry which is preliminary data.</text>
</comment>
<keyword evidence="2" id="KW-1185">Reference proteome</keyword>
<dbReference type="Proteomes" id="UP001596513">
    <property type="component" value="Unassembled WGS sequence"/>
</dbReference>
<dbReference type="EMBL" id="JBHTEK010000004">
    <property type="protein sequence ID" value="MFC7670840.1"/>
    <property type="molecule type" value="Genomic_DNA"/>
</dbReference>